<organism evidence="3 4">
    <name type="scientific">Natronococcus pandeyae</name>
    <dbReference type="NCBI Taxonomy" id="2055836"/>
    <lineage>
        <taxon>Archaea</taxon>
        <taxon>Methanobacteriati</taxon>
        <taxon>Methanobacteriota</taxon>
        <taxon>Stenosarchaea group</taxon>
        <taxon>Halobacteria</taxon>
        <taxon>Halobacteriales</taxon>
        <taxon>Natrialbaceae</taxon>
        <taxon>Natronococcus</taxon>
    </lineage>
</organism>
<dbReference type="OrthoDB" id="130870at2157"/>
<keyword evidence="4" id="KW-1185">Reference proteome</keyword>
<evidence type="ECO:0000313" key="3">
    <source>
        <dbReference type="EMBL" id="TYL39704.1"/>
    </source>
</evidence>
<dbReference type="Proteomes" id="UP000766904">
    <property type="component" value="Unassembled WGS sequence"/>
</dbReference>
<dbReference type="AlphaFoldDB" id="A0A8J8Q8E4"/>
<proteinExistence type="predicted"/>
<reference evidence="3" key="1">
    <citation type="submission" date="2017-11" db="EMBL/GenBank/DDBJ databases">
        <authorList>
            <person name="Kajale S.C."/>
            <person name="Sharma A."/>
        </authorList>
    </citation>
    <scope>NUCLEOTIDE SEQUENCE</scope>
    <source>
        <strain evidence="3">LS1_42</strain>
    </source>
</reference>
<sequence length="402" mass="45008">MKRRSVVRAVGSGGLAGLAGCFTREADEEDEEDPSDVDDQDEPDPEPEEPDLDGTLRIATTESIVRGERAADERLRELFEEEFPDAELQWTIPEAGLDHYVQRVHQEAEIDADVYFGLTPAALARVDREPEGRELFRELNQDRITAADRIREDLEFGDPNGRVLPSGVRYSCLLYEDVGDDDGDDGDDGDDEIDAVDNGDHGELEPPETLADLTAPEYEESLLIPHPERSDSGLAFLLWTIDAFGSDYLEYWRGLEENGARITDGWAASDEAYAAGERPLSVAYSTDPVLANREDRDPDRYRVAFPDEQGYENPLGMAIFEHAEEVDLAYDFLNFALSNEVQAELAERQLQIPAVSSAFVDLDEEFEEHAEIPVEAASVGYDRLREDLEEWLDDWRQTVGGG</sequence>
<dbReference type="Gene3D" id="3.40.190.10">
    <property type="entry name" value="Periplasmic binding protein-like II"/>
    <property type="match status" value="2"/>
</dbReference>
<evidence type="ECO:0000256" key="2">
    <source>
        <dbReference type="SAM" id="MobiDB-lite"/>
    </source>
</evidence>
<name>A0A8J8Q8E4_9EURY</name>
<feature type="region of interest" description="Disordered" evidence="2">
    <location>
        <begin position="179"/>
        <end position="208"/>
    </location>
</feature>
<evidence type="ECO:0000313" key="4">
    <source>
        <dbReference type="Proteomes" id="UP000766904"/>
    </source>
</evidence>
<feature type="compositionally biased region" description="Acidic residues" evidence="2">
    <location>
        <begin position="179"/>
        <end position="197"/>
    </location>
</feature>
<gene>
    <name evidence="3" type="ORF">CV102_05305</name>
</gene>
<dbReference type="PANTHER" id="PTHR30006">
    <property type="entry name" value="THIAMINE-BINDING PERIPLASMIC PROTEIN-RELATED"/>
    <property type="match status" value="1"/>
</dbReference>
<accession>A0A8J8Q8E4</accession>
<comment type="caution">
    <text evidence="3">The sequence shown here is derived from an EMBL/GenBank/DDBJ whole genome shotgun (WGS) entry which is preliminary data.</text>
</comment>
<feature type="compositionally biased region" description="Acidic residues" evidence="2">
    <location>
        <begin position="26"/>
        <end position="52"/>
    </location>
</feature>
<keyword evidence="1" id="KW-0732">Signal</keyword>
<dbReference type="Pfam" id="PF13343">
    <property type="entry name" value="SBP_bac_6"/>
    <property type="match status" value="1"/>
</dbReference>
<feature type="region of interest" description="Disordered" evidence="2">
    <location>
        <begin position="16"/>
        <end position="58"/>
    </location>
</feature>
<dbReference type="EMBL" id="PHNJ01000002">
    <property type="protein sequence ID" value="TYL39704.1"/>
    <property type="molecule type" value="Genomic_DNA"/>
</dbReference>
<dbReference type="PANTHER" id="PTHR30006:SF2">
    <property type="entry name" value="ABC TRANSPORTER SUBSTRATE-BINDING PROTEIN"/>
    <property type="match status" value="1"/>
</dbReference>
<dbReference type="PROSITE" id="PS51257">
    <property type="entry name" value="PROKAR_LIPOPROTEIN"/>
    <property type="match status" value="1"/>
</dbReference>
<dbReference type="RefSeq" id="WP_148856837.1">
    <property type="nucleotide sequence ID" value="NZ_PHNJ01000002.1"/>
</dbReference>
<protein>
    <submittedName>
        <fullName evidence="3">Thiamine ABC transporter substrate-binding protein</fullName>
    </submittedName>
</protein>
<dbReference type="SUPFAM" id="SSF53850">
    <property type="entry name" value="Periplasmic binding protein-like II"/>
    <property type="match status" value="1"/>
</dbReference>
<evidence type="ECO:0000256" key="1">
    <source>
        <dbReference type="ARBA" id="ARBA00022729"/>
    </source>
</evidence>